<organism evidence="7 8">
    <name type="scientific">Anaerococcus prevotii ACS-065-V-Col13</name>
    <dbReference type="NCBI Taxonomy" id="879305"/>
    <lineage>
        <taxon>Bacteria</taxon>
        <taxon>Bacillati</taxon>
        <taxon>Bacillota</taxon>
        <taxon>Tissierellia</taxon>
        <taxon>Tissierellales</taxon>
        <taxon>Peptoniphilaceae</taxon>
        <taxon>Anaerococcus</taxon>
    </lineage>
</organism>
<evidence type="ECO:0000259" key="6">
    <source>
        <dbReference type="SMART" id="SM01266"/>
    </source>
</evidence>
<dbReference type="CDD" id="cd03357">
    <property type="entry name" value="LbH_MAT_GAT"/>
    <property type="match status" value="1"/>
</dbReference>
<dbReference type="FunFam" id="2.160.10.10:FF:000025">
    <property type="entry name" value="Hexapeptide-repeat containing-acetyltransferase"/>
    <property type="match status" value="1"/>
</dbReference>
<keyword evidence="5" id="KW-0472">Membrane</keyword>
<keyword evidence="5" id="KW-1133">Transmembrane helix</keyword>
<dbReference type="Pfam" id="PF12464">
    <property type="entry name" value="Mac"/>
    <property type="match status" value="1"/>
</dbReference>
<keyword evidence="4" id="KW-0012">Acyltransferase</keyword>
<keyword evidence="5" id="KW-0812">Transmembrane</keyword>
<keyword evidence="8" id="KW-1185">Reference proteome</keyword>
<dbReference type="SMART" id="SM01266">
    <property type="entry name" value="Mac"/>
    <property type="match status" value="1"/>
</dbReference>
<evidence type="ECO:0000256" key="2">
    <source>
        <dbReference type="ARBA" id="ARBA00022679"/>
    </source>
</evidence>
<name>F0GXA2_9FIRM</name>
<dbReference type="EMBL" id="AEXM01000030">
    <property type="protein sequence ID" value="EGC81535.1"/>
    <property type="molecule type" value="Genomic_DNA"/>
</dbReference>
<feature type="transmembrane region" description="Helical" evidence="5">
    <location>
        <begin position="12"/>
        <end position="30"/>
    </location>
</feature>
<dbReference type="SUPFAM" id="SSF51161">
    <property type="entry name" value="Trimeric LpxA-like enzymes"/>
    <property type="match status" value="1"/>
</dbReference>
<dbReference type="Pfam" id="PF00132">
    <property type="entry name" value="Hexapep"/>
    <property type="match status" value="1"/>
</dbReference>
<keyword evidence="2 7" id="KW-0808">Transferase</keyword>
<dbReference type="PATRIC" id="fig|879305.3.peg.1433"/>
<dbReference type="PROSITE" id="PS00101">
    <property type="entry name" value="HEXAPEP_TRANSFERASES"/>
    <property type="match status" value="1"/>
</dbReference>
<dbReference type="InterPro" id="IPR011004">
    <property type="entry name" value="Trimer_LpxA-like_sf"/>
</dbReference>
<evidence type="ECO:0000256" key="5">
    <source>
        <dbReference type="SAM" id="Phobius"/>
    </source>
</evidence>
<feature type="domain" description="Maltose/galactoside acetyltransferase" evidence="6">
    <location>
        <begin position="34"/>
        <end position="85"/>
    </location>
</feature>
<protein>
    <submittedName>
        <fullName evidence="7">Putative maltose O-acetyltransferase</fullName>
    </submittedName>
</protein>
<dbReference type="InterPro" id="IPR018357">
    <property type="entry name" value="Hexapep_transf_CS"/>
</dbReference>
<dbReference type="InterPro" id="IPR024688">
    <property type="entry name" value="Mac_dom"/>
</dbReference>
<sequence length="234" mass="26765">MNNYFLYLSKSFAIFLCFSHTFINSIVYFMKTQRENMLEEKLYMVDDDLKESLYRARRILQKLNKAITREEIQEIARKLFAKFGDSSITPPFRCDYGSNIYIGDNSYFNYNTSLVDVAEIRIGDNVLVGPDCGFYTAEHPIDPYVRKIGVEFARKIIVEDDVWIGGHSVITSGVTIGKGSIIGAGSVVTKNIPSGVIAFGNPCKVYRKIDKKDRDYWMKKLNDFCDSYPDLVSE</sequence>
<dbReference type="STRING" id="879305.HMPREF9290_0877"/>
<dbReference type="PANTHER" id="PTHR23416:SF23">
    <property type="entry name" value="ACETYLTRANSFERASE C18B11.09C-RELATED"/>
    <property type="match status" value="1"/>
</dbReference>
<comment type="caution">
    <text evidence="7">The sequence shown here is derived from an EMBL/GenBank/DDBJ whole genome shotgun (WGS) entry which is preliminary data.</text>
</comment>
<evidence type="ECO:0000256" key="4">
    <source>
        <dbReference type="ARBA" id="ARBA00023315"/>
    </source>
</evidence>
<dbReference type="InterPro" id="IPR051159">
    <property type="entry name" value="Hexapeptide_acetyltransf"/>
</dbReference>
<dbReference type="InterPro" id="IPR001451">
    <property type="entry name" value="Hexapep"/>
</dbReference>
<dbReference type="Proteomes" id="UP000005286">
    <property type="component" value="Unassembled WGS sequence"/>
</dbReference>
<evidence type="ECO:0000256" key="3">
    <source>
        <dbReference type="ARBA" id="ARBA00022737"/>
    </source>
</evidence>
<accession>F0GXA2</accession>
<dbReference type="GO" id="GO:0016407">
    <property type="term" value="F:acetyltransferase activity"/>
    <property type="evidence" value="ECO:0007669"/>
    <property type="project" value="InterPro"/>
</dbReference>
<proteinExistence type="inferred from homology"/>
<dbReference type="GO" id="GO:0008374">
    <property type="term" value="F:O-acyltransferase activity"/>
    <property type="evidence" value="ECO:0007669"/>
    <property type="project" value="TreeGrafter"/>
</dbReference>
<dbReference type="eggNOG" id="COG0110">
    <property type="taxonomic scope" value="Bacteria"/>
</dbReference>
<reference evidence="7 8" key="1">
    <citation type="submission" date="2011-01" db="EMBL/GenBank/DDBJ databases">
        <authorList>
            <person name="Durkin A.S."/>
            <person name="Madupu R."/>
            <person name="Torralba M."/>
            <person name="Gillis M."/>
            <person name="Methe B."/>
            <person name="Sutton G."/>
            <person name="Nelson K.E."/>
        </authorList>
    </citation>
    <scope>NUCLEOTIDE SEQUENCE [LARGE SCALE GENOMIC DNA]</scope>
    <source>
        <strain evidence="7 8">ACS-065-V-Col13</strain>
    </source>
</reference>
<gene>
    <name evidence="7" type="ORF">HMPREF9290_0877</name>
</gene>
<dbReference type="Gene3D" id="2.160.10.10">
    <property type="entry name" value="Hexapeptide repeat proteins"/>
    <property type="match status" value="1"/>
</dbReference>
<dbReference type="PANTHER" id="PTHR23416">
    <property type="entry name" value="SIALIC ACID SYNTHASE-RELATED"/>
    <property type="match status" value="1"/>
</dbReference>
<evidence type="ECO:0000256" key="1">
    <source>
        <dbReference type="ARBA" id="ARBA00007274"/>
    </source>
</evidence>
<comment type="similarity">
    <text evidence="1">Belongs to the transferase hexapeptide repeat family.</text>
</comment>
<evidence type="ECO:0000313" key="8">
    <source>
        <dbReference type="Proteomes" id="UP000005286"/>
    </source>
</evidence>
<evidence type="ECO:0000313" key="7">
    <source>
        <dbReference type="EMBL" id="EGC81535.1"/>
    </source>
</evidence>
<keyword evidence="3" id="KW-0677">Repeat</keyword>
<dbReference type="AlphaFoldDB" id="F0GXA2"/>